<evidence type="ECO:0000313" key="3">
    <source>
        <dbReference type="EMBL" id="MET1255999.1"/>
    </source>
</evidence>
<name>A0ABV2BVN2_9GAMM</name>
<dbReference type="InterPro" id="IPR050190">
    <property type="entry name" value="UPF0213_domain"/>
</dbReference>
<dbReference type="Gene3D" id="3.40.1440.10">
    <property type="entry name" value="GIY-YIG endonuclease"/>
    <property type="match status" value="1"/>
</dbReference>
<evidence type="ECO:0000256" key="1">
    <source>
        <dbReference type="ARBA" id="ARBA00007435"/>
    </source>
</evidence>
<comment type="caution">
    <text evidence="3">The sequence shown here is derived from an EMBL/GenBank/DDBJ whole genome shotgun (WGS) entry which is preliminary data.</text>
</comment>
<organism evidence="3 4">
    <name type="scientific">Aliikangiella maris</name>
    <dbReference type="NCBI Taxonomy" id="3162458"/>
    <lineage>
        <taxon>Bacteria</taxon>
        <taxon>Pseudomonadati</taxon>
        <taxon>Pseudomonadota</taxon>
        <taxon>Gammaproteobacteria</taxon>
        <taxon>Oceanospirillales</taxon>
        <taxon>Pleioneaceae</taxon>
        <taxon>Aliikangiella</taxon>
    </lineage>
</organism>
<proteinExistence type="inferred from homology"/>
<sequence>MNAWKNLPVSMSQLSEKKQCWYVYIIKATNDKLYTGITTDYRRRFNEHLSTNKKAKFFHLTEPEGIIFLRSESSRSSASQLEYQIKRKNKAQKLLLVNSSENQIHKIMRDEL</sequence>
<dbReference type="Pfam" id="PF01541">
    <property type="entry name" value="GIY-YIG"/>
    <property type="match status" value="1"/>
</dbReference>
<dbReference type="InterPro" id="IPR035901">
    <property type="entry name" value="GIY-YIG_endonuc_sf"/>
</dbReference>
<keyword evidence="4" id="KW-1185">Reference proteome</keyword>
<feature type="domain" description="GIY-YIG" evidence="2">
    <location>
        <begin position="19"/>
        <end position="95"/>
    </location>
</feature>
<dbReference type="PANTHER" id="PTHR34477:SF1">
    <property type="entry name" value="UPF0213 PROTEIN YHBQ"/>
    <property type="match status" value="1"/>
</dbReference>
<dbReference type="InterPro" id="IPR000305">
    <property type="entry name" value="GIY-YIG_endonuc"/>
</dbReference>
<reference evidence="3 4" key="1">
    <citation type="submission" date="2024-06" db="EMBL/GenBank/DDBJ databases">
        <authorList>
            <person name="Li F."/>
        </authorList>
    </citation>
    <scope>NUCLEOTIDE SEQUENCE [LARGE SCALE GENOMIC DNA]</scope>
    <source>
        <strain evidence="3 4">GXAS 311</strain>
    </source>
</reference>
<gene>
    <name evidence="3" type="ORF">ABVT43_12745</name>
</gene>
<evidence type="ECO:0000313" key="4">
    <source>
        <dbReference type="Proteomes" id="UP001548189"/>
    </source>
</evidence>
<evidence type="ECO:0000259" key="2">
    <source>
        <dbReference type="PROSITE" id="PS50164"/>
    </source>
</evidence>
<dbReference type="EMBL" id="JBEVCJ010000016">
    <property type="protein sequence ID" value="MET1255999.1"/>
    <property type="molecule type" value="Genomic_DNA"/>
</dbReference>
<dbReference type="PANTHER" id="PTHR34477">
    <property type="entry name" value="UPF0213 PROTEIN YHBQ"/>
    <property type="match status" value="1"/>
</dbReference>
<dbReference type="PROSITE" id="PS50164">
    <property type="entry name" value="GIY_YIG"/>
    <property type="match status" value="1"/>
</dbReference>
<accession>A0ABV2BVN2</accession>
<dbReference type="Proteomes" id="UP001548189">
    <property type="component" value="Unassembled WGS sequence"/>
</dbReference>
<dbReference type="SUPFAM" id="SSF82771">
    <property type="entry name" value="GIY-YIG endonuclease"/>
    <property type="match status" value="1"/>
</dbReference>
<dbReference type="RefSeq" id="WP_353896585.1">
    <property type="nucleotide sequence ID" value="NZ_JBEVCJ010000016.1"/>
</dbReference>
<protein>
    <submittedName>
        <fullName evidence="3">GIY-YIG nuclease family protein</fullName>
    </submittedName>
</protein>
<comment type="similarity">
    <text evidence="1">Belongs to the UPF0213 family.</text>
</comment>